<comment type="caution">
    <text evidence="3">The sequence shown here is derived from an EMBL/GenBank/DDBJ whole genome shotgun (WGS) entry which is preliminary data.</text>
</comment>
<keyword evidence="1" id="KW-0732">Signal</keyword>
<dbReference type="Proteomes" id="UP001160550">
    <property type="component" value="Unassembled WGS sequence"/>
</dbReference>
<organism evidence="3 4">
    <name type="scientific">Luteimonas composti</name>
    <dbReference type="NCBI Taxonomy" id="398257"/>
    <lineage>
        <taxon>Bacteria</taxon>
        <taxon>Pseudomonadati</taxon>
        <taxon>Pseudomonadota</taxon>
        <taxon>Gammaproteobacteria</taxon>
        <taxon>Lysobacterales</taxon>
        <taxon>Lysobacteraceae</taxon>
        <taxon>Luteimonas</taxon>
    </lineage>
</organism>
<evidence type="ECO:0000256" key="1">
    <source>
        <dbReference type="SAM" id="SignalP"/>
    </source>
</evidence>
<name>A0ABT6MNJ2_9GAMM</name>
<protein>
    <recommendedName>
        <fullName evidence="2">Outer membrane protein assembly factor BamE domain-containing protein</fullName>
    </recommendedName>
</protein>
<dbReference type="InterPro" id="IPR007450">
    <property type="entry name" value="BamE_dom"/>
</dbReference>
<reference evidence="3" key="2">
    <citation type="submission" date="2023-04" db="EMBL/GenBank/DDBJ databases">
        <authorList>
            <person name="Sun J.-Q."/>
        </authorList>
    </citation>
    <scope>NUCLEOTIDE SEQUENCE</scope>
    <source>
        <strain evidence="3">CC-YY355</strain>
    </source>
</reference>
<accession>A0ABT6MNJ2</accession>
<dbReference type="Pfam" id="PF04355">
    <property type="entry name" value="BamE"/>
    <property type="match status" value="1"/>
</dbReference>
<feature type="domain" description="Outer membrane protein assembly factor BamE" evidence="2">
    <location>
        <begin position="130"/>
        <end position="165"/>
    </location>
</feature>
<sequence>MDVTTRIGTRQGLRALGLAAALLAGSAGAQDKYDGYLCCNMRSDGSWISDSNYAEGGKRVIPAGTPVKVTGYGRYRVKVQIDGEKQEIGNDYSRDLDNAAFARRYVVTEDPKAAIAGWPAKVQEAVRQSRVTPGMTREQVLASLGYPISSENPDLESDLWRYWLSSFAEFQLHFSNGRVSDITTDPATRNRVWTP</sequence>
<keyword evidence="4" id="KW-1185">Reference proteome</keyword>
<feature type="chain" id="PRO_5045643909" description="Outer membrane protein assembly factor BamE domain-containing protein" evidence="1">
    <location>
        <begin position="30"/>
        <end position="195"/>
    </location>
</feature>
<proteinExistence type="predicted"/>
<feature type="signal peptide" evidence="1">
    <location>
        <begin position="1"/>
        <end position="29"/>
    </location>
</feature>
<evidence type="ECO:0000313" key="3">
    <source>
        <dbReference type="EMBL" id="MDH7452167.1"/>
    </source>
</evidence>
<reference evidence="3" key="1">
    <citation type="journal article" date="2007" name="Int. J. Syst. Evol. Microbiol.">
        <title>Luteimonas composti sp. nov., a moderately thermophilic bacterium isolated from food waste.</title>
        <authorList>
            <person name="Young C.C."/>
            <person name="Kampfer P."/>
            <person name="Chen W.M."/>
            <person name="Yen W.S."/>
            <person name="Arun A.B."/>
            <person name="Lai W.A."/>
            <person name="Shen F.T."/>
            <person name="Rekha P.D."/>
            <person name="Lin K.Y."/>
            <person name="Chou J.H."/>
        </authorList>
    </citation>
    <scope>NUCLEOTIDE SEQUENCE</scope>
    <source>
        <strain evidence="3">CC-YY355</strain>
    </source>
</reference>
<evidence type="ECO:0000259" key="2">
    <source>
        <dbReference type="Pfam" id="PF04355"/>
    </source>
</evidence>
<gene>
    <name evidence="3" type="ORF">QF205_03600</name>
</gene>
<dbReference type="EMBL" id="JARYGX010000009">
    <property type="protein sequence ID" value="MDH7452167.1"/>
    <property type="molecule type" value="Genomic_DNA"/>
</dbReference>
<evidence type="ECO:0000313" key="4">
    <source>
        <dbReference type="Proteomes" id="UP001160550"/>
    </source>
</evidence>